<dbReference type="KEGG" id="lol:LACOL_0097"/>
<keyword evidence="1" id="KW-1133">Transmembrane helix</keyword>
<keyword evidence="1" id="KW-0812">Transmembrane</keyword>
<feature type="transmembrane region" description="Helical" evidence="1">
    <location>
        <begin position="31"/>
        <end position="47"/>
    </location>
</feature>
<dbReference type="EMBL" id="AZFE01000031">
    <property type="protein sequence ID" value="KRL55606.1"/>
    <property type="molecule type" value="Genomic_DNA"/>
</dbReference>
<evidence type="ECO:0000259" key="2">
    <source>
        <dbReference type="Pfam" id="PF22570"/>
    </source>
</evidence>
<accession>A0A0R1RFN6</accession>
<evidence type="ECO:0000313" key="4">
    <source>
        <dbReference type="Proteomes" id="UP000051697"/>
    </source>
</evidence>
<dbReference type="OrthoDB" id="2249781at2"/>
<feature type="transmembrane region" description="Helical" evidence="1">
    <location>
        <begin position="77"/>
        <end position="97"/>
    </location>
</feature>
<dbReference type="Proteomes" id="UP000051697">
    <property type="component" value="Unassembled WGS sequence"/>
</dbReference>
<organism evidence="3 4">
    <name type="scientific">Paucilactobacillus oligofermentans DSM 15707 = LMG 22743</name>
    <dbReference type="NCBI Taxonomy" id="1423778"/>
    <lineage>
        <taxon>Bacteria</taxon>
        <taxon>Bacillati</taxon>
        <taxon>Bacillota</taxon>
        <taxon>Bacilli</taxon>
        <taxon>Lactobacillales</taxon>
        <taxon>Lactobacillaceae</taxon>
        <taxon>Paucilactobacillus</taxon>
    </lineage>
</organism>
<evidence type="ECO:0000256" key="1">
    <source>
        <dbReference type="SAM" id="Phobius"/>
    </source>
</evidence>
<sequence>MKFFRIFWGLFFIAAAGSFIGTQTGIITTDLPVFTIIASIVIIAILIHSIFSKSIVGIIFSLAFEVIVLSGPFGWHIGAFTILITALLLAIGISIIFHDSRIWHHGEWMMHHRRDMYRHAIDPDVETINGTVDGHVEVDNRFTGSVRYVQESDFKSATITAYMAGTKVYFDKSIIQGDSASIILDIDLSGTDIFVPADWNLNINVNNYMGGIEEKGHGNINGPKVNVTGRVRMSGLTIHYV</sequence>
<gene>
    <name evidence="3" type="ORF">FC70_GL001208</name>
</gene>
<keyword evidence="4" id="KW-1185">Reference proteome</keyword>
<name>A0A0R1RFN6_9LACO</name>
<dbReference type="STRING" id="1423778.FC70_GL001208"/>
<comment type="caution">
    <text evidence="3">The sequence shown here is derived from an EMBL/GenBank/DDBJ whole genome shotgun (WGS) entry which is preliminary data.</text>
</comment>
<feature type="transmembrane region" description="Helical" evidence="1">
    <location>
        <begin position="54"/>
        <end position="71"/>
    </location>
</feature>
<dbReference type="PATRIC" id="fig|1423778.4.peg.1242"/>
<keyword evidence="1" id="KW-0472">Membrane</keyword>
<feature type="domain" description="LiaF transmembrane" evidence="2">
    <location>
        <begin position="7"/>
        <end position="101"/>
    </location>
</feature>
<dbReference type="AlphaFoldDB" id="A0A0R1RFN6"/>
<protein>
    <recommendedName>
        <fullName evidence="2">LiaF transmembrane domain-containing protein</fullName>
    </recommendedName>
</protein>
<proteinExistence type="predicted"/>
<dbReference type="InterPro" id="IPR054331">
    <property type="entry name" value="LiaF_TM"/>
</dbReference>
<evidence type="ECO:0000313" key="3">
    <source>
        <dbReference type="EMBL" id="KRL55606.1"/>
    </source>
</evidence>
<dbReference type="Pfam" id="PF22570">
    <property type="entry name" value="LiaF-TM"/>
    <property type="match status" value="1"/>
</dbReference>
<reference evidence="3 4" key="1">
    <citation type="journal article" date="2015" name="Genome Announc.">
        <title>Expanding the biotechnology potential of lactobacilli through comparative genomics of 213 strains and associated genera.</title>
        <authorList>
            <person name="Sun Z."/>
            <person name="Harris H.M."/>
            <person name="McCann A."/>
            <person name="Guo C."/>
            <person name="Argimon S."/>
            <person name="Zhang W."/>
            <person name="Yang X."/>
            <person name="Jeffery I.B."/>
            <person name="Cooney J.C."/>
            <person name="Kagawa T.F."/>
            <person name="Liu W."/>
            <person name="Song Y."/>
            <person name="Salvetti E."/>
            <person name="Wrobel A."/>
            <person name="Rasinkangas P."/>
            <person name="Parkhill J."/>
            <person name="Rea M.C."/>
            <person name="O'Sullivan O."/>
            <person name="Ritari J."/>
            <person name="Douillard F.P."/>
            <person name="Paul Ross R."/>
            <person name="Yang R."/>
            <person name="Briner A.E."/>
            <person name="Felis G.E."/>
            <person name="de Vos W.M."/>
            <person name="Barrangou R."/>
            <person name="Klaenhammer T.R."/>
            <person name="Caufield P.W."/>
            <person name="Cui Y."/>
            <person name="Zhang H."/>
            <person name="O'Toole P.W."/>
        </authorList>
    </citation>
    <scope>NUCLEOTIDE SEQUENCE [LARGE SCALE GENOMIC DNA]</scope>
    <source>
        <strain evidence="3 4">DSM 15707</strain>
    </source>
</reference>
<dbReference type="RefSeq" id="WP_057890138.1">
    <property type="nucleotide sequence ID" value="NZ_AZFE01000031.1"/>
</dbReference>